<name>A0A9P1IX13_9PELO</name>
<proteinExistence type="predicted"/>
<keyword evidence="3" id="KW-1185">Reference proteome</keyword>
<feature type="transmembrane region" description="Helical" evidence="1">
    <location>
        <begin position="118"/>
        <end position="141"/>
    </location>
</feature>
<evidence type="ECO:0000256" key="1">
    <source>
        <dbReference type="SAM" id="Phobius"/>
    </source>
</evidence>
<dbReference type="Gene3D" id="1.20.1070.10">
    <property type="entry name" value="Rhodopsin 7-helix transmembrane proteins"/>
    <property type="match status" value="1"/>
</dbReference>
<accession>A0A9P1IX13</accession>
<feature type="transmembrane region" description="Helical" evidence="1">
    <location>
        <begin position="6"/>
        <end position="30"/>
    </location>
</feature>
<keyword evidence="1" id="KW-0812">Transmembrane</keyword>
<feature type="transmembrane region" description="Helical" evidence="1">
    <location>
        <begin position="222"/>
        <end position="249"/>
    </location>
</feature>
<keyword evidence="1" id="KW-1133">Transmembrane helix</keyword>
<comment type="caution">
    <text evidence="2">The sequence shown here is derived from an EMBL/GenBank/DDBJ whole genome shotgun (WGS) entry which is preliminary data.</text>
</comment>
<protein>
    <submittedName>
        <fullName evidence="2">Uncharacterized protein</fullName>
    </submittedName>
</protein>
<dbReference type="SUPFAM" id="SSF81321">
    <property type="entry name" value="Family A G protein-coupled receptor-like"/>
    <property type="match status" value="1"/>
</dbReference>
<dbReference type="EMBL" id="CANHGI010000005">
    <property type="protein sequence ID" value="CAI5452584.1"/>
    <property type="molecule type" value="Genomic_DNA"/>
</dbReference>
<evidence type="ECO:0000313" key="2">
    <source>
        <dbReference type="EMBL" id="CAI5452584.1"/>
    </source>
</evidence>
<feature type="transmembrane region" description="Helical" evidence="1">
    <location>
        <begin position="177"/>
        <end position="194"/>
    </location>
</feature>
<feature type="transmembrane region" description="Helical" evidence="1">
    <location>
        <begin position="84"/>
        <end position="106"/>
    </location>
</feature>
<keyword evidence="1" id="KW-0472">Membrane</keyword>
<feature type="transmembrane region" description="Helical" evidence="1">
    <location>
        <begin position="255"/>
        <end position="277"/>
    </location>
</feature>
<dbReference type="AlphaFoldDB" id="A0A9P1IX13"/>
<dbReference type="PANTHER" id="PTHR22718">
    <property type="entry name" value="SERPENTINE RECEPTOR, CLASS X"/>
    <property type="match status" value="1"/>
</dbReference>
<feature type="transmembrane region" description="Helical" evidence="1">
    <location>
        <begin position="42"/>
        <end position="64"/>
    </location>
</feature>
<gene>
    <name evidence="2" type="ORF">CAMP_LOCUS15221</name>
</gene>
<sequence length="310" mass="36142">MTLKLALGIILLIISSLSLILNLLMAGLVFRFAFDKYRNNIYVLSAFSILFDISHNFLTISYLAPGMITDSYIYSNSQDSSISILIGTLFVFLWNIKNATQILISINRFLVLCYNSTFFTKLNICLIYILLMILCAINAYVSQYWLPCCSFIIDQHFYSYSFILQNDTFNYMNFSELSFDGLTIIITLICYYKMQIYIENTLRNLPVTMINNMRKRQAYVEINFAAIYFAIAMPHTLTWIIFRIVFSIFGENSTVWYFGLSVIHVLNCSMHAFFIFVANREMQLYVRDNGYLCMKAKNDENIEIPMQIIE</sequence>
<evidence type="ECO:0000313" key="3">
    <source>
        <dbReference type="Proteomes" id="UP001152747"/>
    </source>
</evidence>
<organism evidence="2 3">
    <name type="scientific">Caenorhabditis angaria</name>
    <dbReference type="NCBI Taxonomy" id="860376"/>
    <lineage>
        <taxon>Eukaryota</taxon>
        <taxon>Metazoa</taxon>
        <taxon>Ecdysozoa</taxon>
        <taxon>Nematoda</taxon>
        <taxon>Chromadorea</taxon>
        <taxon>Rhabditida</taxon>
        <taxon>Rhabditina</taxon>
        <taxon>Rhabditomorpha</taxon>
        <taxon>Rhabditoidea</taxon>
        <taxon>Rhabditidae</taxon>
        <taxon>Peloderinae</taxon>
        <taxon>Caenorhabditis</taxon>
    </lineage>
</organism>
<dbReference type="PANTHER" id="PTHR22718:SF36">
    <property type="entry name" value="G_PROTEIN_RECEP_F1_2 DOMAIN-CONTAINING PROTEIN-RELATED"/>
    <property type="match status" value="1"/>
</dbReference>
<dbReference type="Proteomes" id="UP001152747">
    <property type="component" value="Unassembled WGS sequence"/>
</dbReference>
<reference evidence="2" key="1">
    <citation type="submission" date="2022-11" db="EMBL/GenBank/DDBJ databases">
        <authorList>
            <person name="Kikuchi T."/>
        </authorList>
    </citation>
    <scope>NUCLEOTIDE SEQUENCE</scope>
    <source>
        <strain evidence="2">PS1010</strain>
    </source>
</reference>